<gene>
    <name evidence="7" type="ORF">RS030_181</name>
</gene>
<dbReference type="Pfam" id="PF00226">
    <property type="entry name" value="DnaJ"/>
    <property type="match status" value="1"/>
</dbReference>
<comment type="similarity">
    <text evidence="1">Belongs to the DPH4 family.</text>
</comment>
<evidence type="ECO:0000313" key="8">
    <source>
        <dbReference type="Proteomes" id="UP001311799"/>
    </source>
</evidence>
<dbReference type="Proteomes" id="UP001311799">
    <property type="component" value="Unassembled WGS sequence"/>
</dbReference>
<dbReference type="AlphaFoldDB" id="A0AAV9XYS9"/>
<dbReference type="SMART" id="SM00271">
    <property type="entry name" value="DnaJ"/>
    <property type="match status" value="1"/>
</dbReference>
<dbReference type="InterPro" id="IPR007872">
    <property type="entry name" value="DPH_MB_dom"/>
</dbReference>
<dbReference type="SUPFAM" id="SSF46565">
    <property type="entry name" value="Chaperone J-domain"/>
    <property type="match status" value="1"/>
</dbReference>
<dbReference type="Gene3D" id="1.10.287.110">
    <property type="entry name" value="DnaJ domain"/>
    <property type="match status" value="1"/>
</dbReference>
<dbReference type="EMBL" id="JAWDEY010000011">
    <property type="protein sequence ID" value="KAK6589772.1"/>
    <property type="molecule type" value="Genomic_DNA"/>
</dbReference>
<dbReference type="Pfam" id="PF05207">
    <property type="entry name" value="Zn_ribbon_CSL"/>
    <property type="match status" value="1"/>
</dbReference>
<dbReference type="PROSITE" id="PS51074">
    <property type="entry name" value="DPH_MB"/>
    <property type="match status" value="1"/>
</dbReference>
<evidence type="ECO:0000259" key="6">
    <source>
        <dbReference type="PROSITE" id="PS51074"/>
    </source>
</evidence>
<dbReference type="PROSITE" id="PS00636">
    <property type="entry name" value="DNAJ_1"/>
    <property type="match status" value="1"/>
</dbReference>
<dbReference type="InterPro" id="IPR036869">
    <property type="entry name" value="J_dom_sf"/>
</dbReference>
<dbReference type="SUPFAM" id="SSF144217">
    <property type="entry name" value="CSL zinc finger"/>
    <property type="match status" value="1"/>
</dbReference>
<protein>
    <submittedName>
        <fullName evidence="7">Domain zf-CSL following</fullName>
    </submittedName>
</protein>
<feature type="domain" description="DPH-type MB" evidence="6">
    <location>
        <begin position="111"/>
        <end position="166"/>
    </location>
</feature>
<dbReference type="CDD" id="cd06257">
    <property type="entry name" value="DnaJ"/>
    <property type="match status" value="1"/>
</dbReference>
<dbReference type="InterPro" id="IPR018253">
    <property type="entry name" value="DnaJ_domain_CS"/>
</dbReference>
<accession>A0AAV9XYS9</accession>
<keyword evidence="8" id="KW-1185">Reference proteome</keyword>
<reference evidence="7 8" key="1">
    <citation type="submission" date="2023-10" db="EMBL/GenBank/DDBJ databases">
        <title>Comparative genomics analysis reveals potential genetic determinants of host preference in Cryptosporidium xiaoi.</title>
        <authorList>
            <person name="Xiao L."/>
            <person name="Li J."/>
        </authorList>
    </citation>
    <scope>NUCLEOTIDE SEQUENCE [LARGE SCALE GENOMIC DNA]</scope>
    <source>
        <strain evidence="7 8">52996</strain>
    </source>
</reference>
<comment type="caution">
    <text evidence="7">The sequence shown here is derived from an EMBL/GenBank/DDBJ whole genome shotgun (WGS) entry which is preliminary data.</text>
</comment>
<dbReference type="PANTHER" id="PTHR45255:SF1">
    <property type="entry name" value="DNAJ HOMOLOG SUBFAMILY C MEMBER 24"/>
    <property type="match status" value="1"/>
</dbReference>
<dbReference type="GO" id="GO:0001671">
    <property type="term" value="F:ATPase activator activity"/>
    <property type="evidence" value="ECO:0007669"/>
    <property type="project" value="TreeGrafter"/>
</dbReference>
<name>A0AAV9XYS9_9CRYT</name>
<dbReference type="PANTHER" id="PTHR45255">
    <property type="entry name" value="DNAJ HOMOLOG SUBFAMILY C MEMBER 24"/>
    <property type="match status" value="1"/>
</dbReference>
<dbReference type="PRINTS" id="PR00625">
    <property type="entry name" value="JDOMAIN"/>
</dbReference>
<dbReference type="PROSITE" id="PS50076">
    <property type="entry name" value="DNAJ_2"/>
    <property type="match status" value="1"/>
</dbReference>
<dbReference type="InterPro" id="IPR036671">
    <property type="entry name" value="DPH_MB_sf"/>
</dbReference>
<keyword evidence="3" id="KW-0862">Zinc</keyword>
<evidence type="ECO:0000313" key="7">
    <source>
        <dbReference type="EMBL" id="KAK6589772.1"/>
    </source>
</evidence>
<evidence type="ECO:0000256" key="4">
    <source>
        <dbReference type="ARBA" id="ARBA00023004"/>
    </source>
</evidence>
<keyword evidence="2" id="KW-0479">Metal-binding</keyword>
<dbReference type="GO" id="GO:0008198">
    <property type="term" value="F:ferrous iron binding"/>
    <property type="evidence" value="ECO:0007669"/>
    <property type="project" value="TreeGrafter"/>
</dbReference>
<sequence>MSRMNNEILNNYRDYYALLGVERDASEREIRLAFLSLVRKYHPDKNTSKFRVEGNCCSVVKDENGVGNKKCEIIVKYHALYEAYSTLKDPIKRNEYNASLFNKGISKNHSWHKVFNLNELVYYEDEEVFCYFCNCGEVIVLEKKHIEEGYNLFPCDSCSTKITITL</sequence>
<evidence type="ECO:0000256" key="2">
    <source>
        <dbReference type="ARBA" id="ARBA00022723"/>
    </source>
</evidence>
<dbReference type="Gene3D" id="3.10.660.10">
    <property type="entry name" value="DPH Zinc finger"/>
    <property type="match status" value="1"/>
</dbReference>
<proteinExistence type="inferred from homology"/>
<organism evidence="7 8">
    <name type="scientific">Cryptosporidium xiaoi</name>
    <dbReference type="NCBI Taxonomy" id="659607"/>
    <lineage>
        <taxon>Eukaryota</taxon>
        <taxon>Sar</taxon>
        <taxon>Alveolata</taxon>
        <taxon>Apicomplexa</taxon>
        <taxon>Conoidasida</taxon>
        <taxon>Coccidia</taxon>
        <taxon>Eucoccidiorida</taxon>
        <taxon>Eimeriorina</taxon>
        <taxon>Cryptosporidiidae</taxon>
        <taxon>Cryptosporidium</taxon>
    </lineage>
</organism>
<keyword evidence="4" id="KW-0408">Iron</keyword>
<evidence type="ECO:0000259" key="5">
    <source>
        <dbReference type="PROSITE" id="PS50076"/>
    </source>
</evidence>
<evidence type="ECO:0000256" key="1">
    <source>
        <dbReference type="ARBA" id="ARBA00006169"/>
    </source>
</evidence>
<feature type="domain" description="J" evidence="5">
    <location>
        <begin position="14"/>
        <end position="100"/>
    </location>
</feature>
<dbReference type="InterPro" id="IPR001623">
    <property type="entry name" value="DnaJ_domain"/>
</dbReference>
<evidence type="ECO:0000256" key="3">
    <source>
        <dbReference type="ARBA" id="ARBA00022833"/>
    </source>
</evidence>